<sequence length="112" mass="12596">MASRATDNLRTYFRKAVLPEMHRDPTAPDMPPSGQRSRHVSIQVDAQPWRQLSEIRALDDAWDVSLDEMGTSWADDNIPEQSLGTEDVDDETGDRFTVPCGPTFPLPLVIFP</sequence>
<dbReference type="Proteomes" id="UP001215280">
    <property type="component" value="Unassembled WGS sequence"/>
</dbReference>
<comment type="caution">
    <text evidence="2">The sequence shown here is derived from an EMBL/GenBank/DDBJ whole genome shotgun (WGS) entry which is preliminary data.</text>
</comment>
<proteinExistence type="predicted"/>
<evidence type="ECO:0000256" key="1">
    <source>
        <dbReference type="SAM" id="MobiDB-lite"/>
    </source>
</evidence>
<name>A0AAD7ID63_9AGAR</name>
<evidence type="ECO:0000313" key="2">
    <source>
        <dbReference type="EMBL" id="KAJ7740447.1"/>
    </source>
</evidence>
<feature type="region of interest" description="Disordered" evidence="1">
    <location>
        <begin position="18"/>
        <end position="39"/>
    </location>
</feature>
<dbReference type="AlphaFoldDB" id="A0AAD7ID63"/>
<accession>A0AAD7ID63</accession>
<feature type="region of interest" description="Disordered" evidence="1">
    <location>
        <begin position="71"/>
        <end position="92"/>
    </location>
</feature>
<feature type="non-terminal residue" evidence="2">
    <location>
        <position position="1"/>
    </location>
</feature>
<gene>
    <name evidence="2" type="ORF">DFH07DRAFT_839075</name>
</gene>
<dbReference type="EMBL" id="JARJLG010000127">
    <property type="protein sequence ID" value="KAJ7740447.1"/>
    <property type="molecule type" value="Genomic_DNA"/>
</dbReference>
<keyword evidence="3" id="KW-1185">Reference proteome</keyword>
<reference evidence="2" key="1">
    <citation type="submission" date="2023-03" db="EMBL/GenBank/DDBJ databases">
        <title>Massive genome expansion in bonnet fungi (Mycena s.s.) driven by repeated elements and novel gene families across ecological guilds.</title>
        <authorList>
            <consortium name="Lawrence Berkeley National Laboratory"/>
            <person name="Harder C.B."/>
            <person name="Miyauchi S."/>
            <person name="Viragh M."/>
            <person name="Kuo A."/>
            <person name="Thoen E."/>
            <person name="Andreopoulos B."/>
            <person name="Lu D."/>
            <person name="Skrede I."/>
            <person name="Drula E."/>
            <person name="Henrissat B."/>
            <person name="Morin E."/>
            <person name="Kohler A."/>
            <person name="Barry K."/>
            <person name="LaButti K."/>
            <person name="Morin E."/>
            <person name="Salamov A."/>
            <person name="Lipzen A."/>
            <person name="Mereny Z."/>
            <person name="Hegedus B."/>
            <person name="Baldrian P."/>
            <person name="Stursova M."/>
            <person name="Weitz H."/>
            <person name="Taylor A."/>
            <person name="Grigoriev I.V."/>
            <person name="Nagy L.G."/>
            <person name="Martin F."/>
            <person name="Kauserud H."/>
        </authorList>
    </citation>
    <scope>NUCLEOTIDE SEQUENCE</scope>
    <source>
        <strain evidence="2">CBHHK188m</strain>
    </source>
</reference>
<organism evidence="2 3">
    <name type="scientific">Mycena maculata</name>
    <dbReference type="NCBI Taxonomy" id="230809"/>
    <lineage>
        <taxon>Eukaryota</taxon>
        <taxon>Fungi</taxon>
        <taxon>Dikarya</taxon>
        <taxon>Basidiomycota</taxon>
        <taxon>Agaricomycotina</taxon>
        <taxon>Agaricomycetes</taxon>
        <taxon>Agaricomycetidae</taxon>
        <taxon>Agaricales</taxon>
        <taxon>Marasmiineae</taxon>
        <taxon>Mycenaceae</taxon>
        <taxon>Mycena</taxon>
    </lineage>
</organism>
<evidence type="ECO:0000313" key="3">
    <source>
        <dbReference type="Proteomes" id="UP001215280"/>
    </source>
</evidence>
<protein>
    <submittedName>
        <fullName evidence="2">Uncharacterized protein</fullName>
    </submittedName>
</protein>